<dbReference type="GO" id="GO:1903425">
    <property type="term" value="F:fluoride transmembrane transporter activity"/>
    <property type="evidence" value="ECO:0007669"/>
    <property type="project" value="TreeGrafter"/>
</dbReference>
<keyword evidence="5 8" id="KW-0472">Membrane</keyword>
<evidence type="ECO:0000256" key="1">
    <source>
        <dbReference type="ARBA" id="ARBA00004651"/>
    </source>
</evidence>
<comment type="subcellular location">
    <subcellularLocation>
        <location evidence="1">Cell membrane</location>
        <topology evidence="1">Multi-pass membrane protein</topology>
    </subcellularLocation>
</comment>
<feature type="transmembrane region" description="Helical" evidence="8">
    <location>
        <begin position="83"/>
        <end position="106"/>
    </location>
</feature>
<dbReference type="EMBL" id="CAEZYQ010000017">
    <property type="protein sequence ID" value="CAB4754284.1"/>
    <property type="molecule type" value="Genomic_DNA"/>
</dbReference>
<evidence type="ECO:0000256" key="8">
    <source>
        <dbReference type="SAM" id="Phobius"/>
    </source>
</evidence>
<dbReference type="PANTHER" id="PTHR28259:SF1">
    <property type="entry name" value="FLUORIDE EXPORT PROTEIN 1-RELATED"/>
    <property type="match status" value="1"/>
</dbReference>
<dbReference type="Pfam" id="PF02537">
    <property type="entry name" value="CRCB"/>
    <property type="match status" value="1"/>
</dbReference>
<feature type="transmembrane region" description="Helical" evidence="8">
    <location>
        <begin position="47"/>
        <end position="68"/>
    </location>
</feature>
<sequence length="118" mass="11944">MGALARWSLTGLAPDDQLFPWATLAVNVAGCFALALLPALPAVRDRALLLVALGPGLLGGFTTLSAYAEEARALVADGHTGLAAAYVVGTLGACLLAVAAASSLVARRTSRRGTGRSR</sequence>
<name>A0A6J6U5E0_9ZZZZ</name>
<evidence type="ECO:0000256" key="5">
    <source>
        <dbReference type="ARBA" id="ARBA00023136"/>
    </source>
</evidence>
<comment type="similarity">
    <text evidence="6">Belongs to the fluoride channel Fluc/FEX (TC 1.A.43) family.</text>
</comment>
<dbReference type="PANTHER" id="PTHR28259">
    <property type="entry name" value="FLUORIDE EXPORT PROTEIN 1-RELATED"/>
    <property type="match status" value="1"/>
</dbReference>
<feature type="transmembrane region" description="Helical" evidence="8">
    <location>
        <begin position="18"/>
        <end position="40"/>
    </location>
</feature>
<keyword evidence="2" id="KW-1003">Cell membrane</keyword>
<dbReference type="HAMAP" id="MF_00454">
    <property type="entry name" value="FluC"/>
    <property type="match status" value="1"/>
</dbReference>
<keyword evidence="4 8" id="KW-1133">Transmembrane helix</keyword>
<evidence type="ECO:0000256" key="3">
    <source>
        <dbReference type="ARBA" id="ARBA00022692"/>
    </source>
</evidence>
<comment type="catalytic activity">
    <reaction evidence="7">
        <text>fluoride(in) = fluoride(out)</text>
        <dbReference type="Rhea" id="RHEA:76159"/>
        <dbReference type="ChEBI" id="CHEBI:17051"/>
    </reaction>
    <physiologicalReaction direction="left-to-right" evidence="7">
        <dbReference type="Rhea" id="RHEA:76160"/>
    </physiologicalReaction>
</comment>
<protein>
    <submittedName>
        <fullName evidence="9">Unannotated protein</fullName>
    </submittedName>
</protein>
<dbReference type="GO" id="GO:0005886">
    <property type="term" value="C:plasma membrane"/>
    <property type="evidence" value="ECO:0007669"/>
    <property type="project" value="UniProtKB-SubCell"/>
</dbReference>
<dbReference type="AlphaFoldDB" id="A0A6J6U5E0"/>
<gene>
    <name evidence="9" type="ORF">UFOPK2761_02192</name>
</gene>
<accession>A0A6J6U5E0</accession>
<evidence type="ECO:0000256" key="2">
    <source>
        <dbReference type="ARBA" id="ARBA00022475"/>
    </source>
</evidence>
<proteinExistence type="inferred from homology"/>
<evidence type="ECO:0000256" key="7">
    <source>
        <dbReference type="ARBA" id="ARBA00035585"/>
    </source>
</evidence>
<evidence type="ECO:0000313" key="9">
    <source>
        <dbReference type="EMBL" id="CAB4754284.1"/>
    </source>
</evidence>
<evidence type="ECO:0000256" key="4">
    <source>
        <dbReference type="ARBA" id="ARBA00022989"/>
    </source>
</evidence>
<reference evidence="9" key="1">
    <citation type="submission" date="2020-05" db="EMBL/GenBank/DDBJ databases">
        <authorList>
            <person name="Chiriac C."/>
            <person name="Salcher M."/>
            <person name="Ghai R."/>
            <person name="Kavagutti S V."/>
        </authorList>
    </citation>
    <scope>NUCLEOTIDE SEQUENCE</scope>
</reference>
<organism evidence="9">
    <name type="scientific">freshwater metagenome</name>
    <dbReference type="NCBI Taxonomy" id="449393"/>
    <lineage>
        <taxon>unclassified sequences</taxon>
        <taxon>metagenomes</taxon>
        <taxon>ecological metagenomes</taxon>
    </lineage>
</organism>
<keyword evidence="3 8" id="KW-0812">Transmembrane</keyword>
<evidence type="ECO:0000256" key="6">
    <source>
        <dbReference type="ARBA" id="ARBA00035120"/>
    </source>
</evidence>
<dbReference type="InterPro" id="IPR003691">
    <property type="entry name" value="FluC"/>
</dbReference>